<sequence>MMECVALAPESSHFIRDGLYTRFADWRFVHKARLSLTELNGTRSWASADQKKCGKWDETLPHVLLGCLADEAQRQGAPNQKSGGTLLSENQVGLRPDLVGNTLYIIDISIPFERGASTGEREEKYSTLILFFNSIGYGAVEIVPILVGARYPSNDKLLKLVATKKYLKTLKKLCVSDAIKWSRDICIQHLTGKRQYGNNEDTLPDTSVSTASPAHGDNM</sequence>
<evidence type="ECO:0000313" key="3">
    <source>
        <dbReference type="Proteomes" id="UP000886998"/>
    </source>
</evidence>
<proteinExistence type="predicted"/>
<evidence type="ECO:0000313" key="2">
    <source>
        <dbReference type="EMBL" id="GFY46229.1"/>
    </source>
</evidence>
<feature type="region of interest" description="Disordered" evidence="1">
    <location>
        <begin position="198"/>
        <end position="219"/>
    </location>
</feature>
<keyword evidence="3" id="KW-1185">Reference proteome</keyword>
<reference evidence="2" key="1">
    <citation type="submission" date="2020-08" db="EMBL/GenBank/DDBJ databases">
        <title>Multicomponent nature underlies the extraordinary mechanical properties of spider dragline silk.</title>
        <authorList>
            <person name="Kono N."/>
            <person name="Nakamura H."/>
            <person name="Mori M."/>
            <person name="Yoshida Y."/>
            <person name="Ohtoshi R."/>
            <person name="Malay A.D."/>
            <person name="Moran D.A.P."/>
            <person name="Tomita M."/>
            <person name="Numata K."/>
            <person name="Arakawa K."/>
        </authorList>
    </citation>
    <scope>NUCLEOTIDE SEQUENCE</scope>
</reference>
<accession>A0A8X6X568</accession>
<name>A0A8X6X568_9ARAC</name>
<protein>
    <submittedName>
        <fullName evidence="2">Uncharacterized protein</fullName>
    </submittedName>
</protein>
<comment type="caution">
    <text evidence="2">The sequence shown here is derived from an EMBL/GenBank/DDBJ whole genome shotgun (WGS) entry which is preliminary data.</text>
</comment>
<dbReference type="Proteomes" id="UP000886998">
    <property type="component" value="Unassembled WGS sequence"/>
</dbReference>
<dbReference type="AlphaFoldDB" id="A0A8X6X568"/>
<gene>
    <name evidence="2" type="primary">AVEN_250760_1</name>
    <name evidence="2" type="ORF">TNIN_216921</name>
</gene>
<organism evidence="2 3">
    <name type="scientific">Trichonephila inaurata madagascariensis</name>
    <dbReference type="NCBI Taxonomy" id="2747483"/>
    <lineage>
        <taxon>Eukaryota</taxon>
        <taxon>Metazoa</taxon>
        <taxon>Ecdysozoa</taxon>
        <taxon>Arthropoda</taxon>
        <taxon>Chelicerata</taxon>
        <taxon>Arachnida</taxon>
        <taxon>Araneae</taxon>
        <taxon>Araneomorphae</taxon>
        <taxon>Entelegynae</taxon>
        <taxon>Araneoidea</taxon>
        <taxon>Nephilidae</taxon>
        <taxon>Trichonephila</taxon>
        <taxon>Trichonephila inaurata</taxon>
    </lineage>
</organism>
<dbReference type="OrthoDB" id="6436308at2759"/>
<evidence type="ECO:0000256" key="1">
    <source>
        <dbReference type="SAM" id="MobiDB-lite"/>
    </source>
</evidence>
<feature type="compositionally biased region" description="Polar residues" evidence="1">
    <location>
        <begin position="198"/>
        <end position="212"/>
    </location>
</feature>
<dbReference type="EMBL" id="BMAV01005279">
    <property type="protein sequence ID" value="GFY46229.1"/>
    <property type="molecule type" value="Genomic_DNA"/>
</dbReference>